<proteinExistence type="predicted"/>
<organism evidence="1 2">
    <name type="scientific">Paenibacillus rhizosphaerae</name>
    <dbReference type="NCBI Taxonomy" id="297318"/>
    <lineage>
        <taxon>Bacteria</taxon>
        <taxon>Bacillati</taxon>
        <taxon>Bacillota</taxon>
        <taxon>Bacilli</taxon>
        <taxon>Bacillales</taxon>
        <taxon>Paenibacillaceae</taxon>
        <taxon>Paenibacillus</taxon>
    </lineage>
</organism>
<dbReference type="RefSeq" id="WP_183580324.1">
    <property type="nucleotide sequence ID" value="NZ_JACHXJ010000001.1"/>
</dbReference>
<evidence type="ECO:0000313" key="2">
    <source>
        <dbReference type="Proteomes" id="UP000517523"/>
    </source>
</evidence>
<reference evidence="1 2" key="1">
    <citation type="submission" date="2020-08" db="EMBL/GenBank/DDBJ databases">
        <title>Genomic Encyclopedia of Type Strains, Phase III (KMG-III): the genomes of soil and plant-associated and newly described type strains.</title>
        <authorList>
            <person name="Whitman W."/>
        </authorList>
    </citation>
    <scope>NUCLEOTIDE SEQUENCE [LARGE SCALE GENOMIC DNA]</scope>
    <source>
        <strain evidence="1 2">CECT 5831</strain>
    </source>
</reference>
<protein>
    <recommendedName>
        <fullName evidence="3">Thymidylate kinase-like domain-containing protein</fullName>
    </recommendedName>
</protein>
<dbReference type="AlphaFoldDB" id="A0A839TIQ6"/>
<sequence>MIRGVILEGLSTTGKTSVLSALKRVHSLSSHAERTMIALSEHYSQILHSDHGVLRSLDHNEHMKLLNQHISYLEQLHGWIESLGHTKPSNGIFFILERFHLNHRAAFADHSEIEALEQRLLSLNAKCVLLTISREAIPSRFVESRGEAWRKYVMSNHPSADDACRKFVEDQEILRRCMKQSLIPAMEINTDEASWDGYASQILKALDE</sequence>
<name>A0A839TIQ6_9BACL</name>
<gene>
    <name evidence="1" type="ORF">FHS19_001350</name>
</gene>
<dbReference type="EMBL" id="JACHXJ010000001">
    <property type="protein sequence ID" value="MBB3126696.1"/>
    <property type="molecule type" value="Genomic_DNA"/>
</dbReference>
<dbReference type="Gene3D" id="3.40.50.300">
    <property type="entry name" value="P-loop containing nucleotide triphosphate hydrolases"/>
    <property type="match status" value="1"/>
</dbReference>
<dbReference type="Proteomes" id="UP000517523">
    <property type="component" value="Unassembled WGS sequence"/>
</dbReference>
<dbReference type="InterPro" id="IPR027417">
    <property type="entry name" value="P-loop_NTPase"/>
</dbReference>
<evidence type="ECO:0008006" key="3">
    <source>
        <dbReference type="Google" id="ProtNLM"/>
    </source>
</evidence>
<dbReference type="SUPFAM" id="SSF52540">
    <property type="entry name" value="P-loop containing nucleoside triphosphate hydrolases"/>
    <property type="match status" value="1"/>
</dbReference>
<evidence type="ECO:0000313" key="1">
    <source>
        <dbReference type="EMBL" id="MBB3126696.1"/>
    </source>
</evidence>
<comment type="caution">
    <text evidence="1">The sequence shown here is derived from an EMBL/GenBank/DDBJ whole genome shotgun (WGS) entry which is preliminary data.</text>
</comment>
<accession>A0A839TIQ6</accession>